<feature type="region of interest" description="Disordered" evidence="2">
    <location>
        <begin position="942"/>
        <end position="979"/>
    </location>
</feature>
<dbReference type="InterPro" id="IPR016047">
    <property type="entry name" value="M23ase_b-sheet_dom"/>
</dbReference>
<keyword evidence="5" id="KW-1185">Reference proteome</keyword>
<dbReference type="CDD" id="cd12797">
    <property type="entry name" value="M23_peptidase"/>
    <property type="match status" value="1"/>
</dbReference>
<dbReference type="Proteomes" id="UP001322664">
    <property type="component" value="Chromosome"/>
</dbReference>
<accession>A0ABZ0RXQ3</accession>
<feature type="coiled-coil region" evidence="1">
    <location>
        <begin position="1095"/>
        <end position="1129"/>
    </location>
</feature>
<evidence type="ECO:0000313" key="5">
    <source>
        <dbReference type="Proteomes" id="UP001322664"/>
    </source>
</evidence>
<evidence type="ECO:0000313" key="4">
    <source>
        <dbReference type="EMBL" id="WPK11809.1"/>
    </source>
</evidence>
<dbReference type="InterPro" id="IPR050570">
    <property type="entry name" value="Cell_wall_metabolism_enzyme"/>
</dbReference>
<dbReference type="Pfam" id="PF01551">
    <property type="entry name" value="Peptidase_M23"/>
    <property type="match status" value="1"/>
</dbReference>
<sequence>MSQTNKPIELLLALNVAEGTSKKNIQTYINKLQKDLSINLELQYSMDNSTIEGILDSIQTALQELPLDLVSESISYGLQDTYEQVLQLDEALMSLNTTWSTLASQSVGGLTLTQELVVLSQEMQKAAGSSENLIDIMGFADSGFSLLGTNLLNTSEEMTKFIKDQRTVTTVTSAADTSTSELTTRLTALATAANVAKVAIKGFAIATGAGLAYAAAGFVIEKVVGAVVAKMGESKRQAEEVAAANKELLNSYSQNKQQIDSLVSKYGDLSDKMKESNPDNNTIKEYHDIQNEIGKLLPSLATGTDEYGRKIVSSHEAIKIKIDLLKEELELEREKARLEEESARNDRIKVNEKTYDDSRSEIKSELQRFALFSNDGRTTSSITSEYVIALVDEKGNPIYDSFDELGGKLLPELESKLKRAKLHGSQEDIHYLEKMIFETKNLIKELNNTEIQAKSSSVALKRDYISTVEDIISKNNSFNDNAKTLSQTLSAQLINAANIDDIKELRSALEGLFSNPDASSLVNGIDNEFNRLKNSTGDNFDSVANSVKSNVSSFSSELSKLGLTQEEVAVITNALNSKVLNAINYFAQFKDVANTTGKTVGQVAIDMNGLPEGIDETSESVDNLATKMHKFKDVAEKMAGVSSSYVESLNDLLFKYDMLTNQLSSYTQQQLQDIYNKKELSAEEQYVKSVLEERLSVMKELSSVYPDLLGKDDTAIALSDEKRAAIEKENKANEVLLKAYQLARDGKLTYEQEMTLAAAEESRNRISYLEAEIIALELLLMSYNGMSNSMQSAVDAGALTMDDEMSNLKSWMDKNSSADVSRLQELRTSMAELKSTFDGNIKSISGYSDAVEKSEKSTSKSNSSTKESIYITDEYAEAIRNLNTLIQQQEALRKDLPKHSEAYRQSLQTQIKLEQEKLALQEKQAQALERQIATGQIKQTGNVTVDSSSTTPQKLNGWNGRITSQYGNRISPTSGQPEFHRGVDITGAKGTRLDANVNGKVVSAGWHNSYGNNVAIIDDKGVKHLYAHLDKIATKVGNTVKAGTHIGNIGSTGNSTGSHLHYEVSNNGKLIDPNTYLSNAKNGTVTAGTNANVAVSTSQESIDRAKAALDALQGEMLDQKQTIADLQKETIDSYTAKFDDRRQILENGYAFEEAKLKNINRDSSKYNATLDKQVDILKRKQNVDKEEIAFYEELIQQGDLSQIVIDELNKKIVNLKTSVQSSQNEIGAKQLEDRTSAREYNLGKQDQVIEYEKAKIQELDKSSQRYVLTLEKINKHTNRKMLINQKDLDDLNKLIASGEYSGEVLQAMKNDASALTVEIKNLAQEINNNNFEIVANIKANADEQVDDLSDKINVLKTIRNLYKEGSADYLNNVEEEIKLQQELAEVHDNTRRQQAEKLKGLALYPEQIKQATEMMEDSTAAYWNAKVAVDQLTKSLEESKKKLLDDTANKVINAYKEYVQERRDQHIDMIDQELEKEKEAFDKRKKAIQDELDLFRRSVQEKLQLLDRQEAGRSYQMDIDGLESERTQIVDQIDILALDDSYEAKAKRKQLQEQLDGIDKNISEKRHSRDIDLQKEALNDLLTDKEDNMREREELEDEQYRKNVERIEKEKSYLQKHYNDLLNNEREFMKIRSDLAEGHYNKIIDHFKGYVTEMENTLPLLADTLDGTMSEVGISIRENVIDQLNKAIEAINEFSDLRKATPNRTEEFDPNKPKTNPPSAGGSNTSSSLNGGDYQVLFGKFLSDIVRKGLPMGEARDALKNEANRLAAEGRLNHSEIKANSSFDTEFKKLSKQEQEALKNYIRQNANILNGSYQDRIHSSIDSLSTNRPTAIIANSNTATLAKVDTTNLLENSKFSDGLTTRLSAISHNFSSVMQAMSSPFQSLVASTAASADTITVNFNIDKMNGDMNDLKKFNKMMNDELLRKKGIK</sequence>
<protein>
    <submittedName>
        <fullName evidence="4">Peptidoglycan DD-metalloendopeptidase family protein</fullName>
    </submittedName>
</protein>
<name>A0ABZ0RXQ3_9BACI</name>
<feature type="region of interest" description="Disordered" evidence="2">
    <location>
        <begin position="1699"/>
        <end position="1728"/>
    </location>
</feature>
<keyword evidence="1" id="KW-0175">Coiled coil</keyword>
<evidence type="ECO:0000256" key="2">
    <source>
        <dbReference type="SAM" id="MobiDB-lite"/>
    </source>
</evidence>
<gene>
    <name evidence="4" type="ORF">R6U77_18245</name>
</gene>
<feature type="compositionally biased region" description="Polar residues" evidence="2">
    <location>
        <begin position="942"/>
        <end position="976"/>
    </location>
</feature>
<proteinExistence type="predicted"/>
<organism evidence="4 5">
    <name type="scientific">Lysinibacillus louembei</name>
    <dbReference type="NCBI Taxonomy" id="1470088"/>
    <lineage>
        <taxon>Bacteria</taxon>
        <taxon>Bacillati</taxon>
        <taxon>Bacillota</taxon>
        <taxon>Bacilli</taxon>
        <taxon>Bacillales</taxon>
        <taxon>Bacillaceae</taxon>
        <taxon>Lysinibacillus</taxon>
    </lineage>
</organism>
<dbReference type="PANTHER" id="PTHR21666:SF270">
    <property type="entry name" value="MUREIN HYDROLASE ACTIVATOR ENVC"/>
    <property type="match status" value="1"/>
</dbReference>
<feature type="coiled-coil region" evidence="1">
    <location>
        <begin position="1548"/>
        <end position="1624"/>
    </location>
</feature>
<dbReference type="InterPro" id="IPR011055">
    <property type="entry name" value="Dup_hybrid_motif"/>
</dbReference>
<evidence type="ECO:0000256" key="1">
    <source>
        <dbReference type="SAM" id="Coils"/>
    </source>
</evidence>
<reference evidence="4 5" key="1">
    <citation type="submission" date="2023-09" db="EMBL/GenBank/DDBJ databases">
        <authorList>
            <person name="Page C.A."/>
            <person name="Perez-Diaz I.M."/>
        </authorList>
    </citation>
    <scope>NUCLEOTIDE SEQUENCE [LARGE SCALE GENOMIC DNA]</scope>
    <source>
        <strain evidence="4 5">Ll15</strain>
    </source>
</reference>
<feature type="coiled-coil region" evidence="1">
    <location>
        <begin position="875"/>
        <end position="938"/>
    </location>
</feature>
<feature type="coiled-coil region" evidence="1">
    <location>
        <begin position="1305"/>
        <end position="1390"/>
    </location>
</feature>
<dbReference type="PANTHER" id="PTHR21666">
    <property type="entry name" value="PEPTIDASE-RELATED"/>
    <property type="match status" value="1"/>
</dbReference>
<feature type="compositionally biased region" description="Basic and acidic residues" evidence="2">
    <location>
        <begin position="1699"/>
        <end position="1712"/>
    </location>
</feature>
<feature type="coiled-coil region" evidence="1">
    <location>
        <begin position="315"/>
        <end position="351"/>
    </location>
</feature>
<dbReference type="SUPFAM" id="SSF51261">
    <property type="entry name" value="Duplicated hybrid motif"/>
    <property type="match status" value="1"/>
</dbReference>
<feature type="compositionally biased region" description="Low complexity" evidence="2">
    <location>
        <begin position="1719"/>
        <end position="1728"/>
    </location>
</feature>
<dbReference type="Gene3D" id="2.70.70.10">
    <property type="entry name" value="Glucose Permease (Domain IIA)"/>
    <property type="match status" value="1"/>
</dbReference>
<dbReference type="RefSeq" id="WP_319836724.1">
    <property type="nucleotide sequence ID" value="NZ_CP137624.1"/>
</dbReference>
<dbReference type="EMBL" id="CP137624">
    <property type="protein sequence ID" value="WPK11809.1"/>
    <property type="molecule type" value="Genomic_DNA"/>
</dbReference>
<evidence type="ECO:0000259" key="3">
    <source>
        <dbReference type="Pfam" id="PF01551"/>
    </source>
</evidence>
<feature type="domain" description="M23ase beta-sheet core" evidence="3">
    <location>
        <begin position="979"/>
        <end position="1073"/>
    </location>
</feature>